<dbReference type="InterPro" id="IPR051317">
    <property type="entry name" value="Gfo/Idh/MocA_oxidoreduct"/>
</dbReference>
<name>A0A9D2RGN0_9FIRM</name>
<dbReference type="InterPro" id="IPR000683">
    <property type="entry name" value="Gfo/Idh/MocA-like_OxRdtase_N"/>
</dbReference>
<dbReference type="Proteomes" id="UP000823909">
    <property type="component" value="Unassembled WGS sequence"/>
</dbReference>
<protein>
    <submittedName>
        <fullName evidence="3">Gfo/Idh/MocA family oxidoreductase</fullName>
    </submittedName>
</protein>
<sequence length="360" mass="41698">MKVCFYGNTGHFCTAFLAKDKVEDIDFTAYCPSYSGEDMGQVLLFAGQSEGEYPDGWEDHARSQGEKKSLPMKRYEDLGDMLDQEKPDILVVDNRFAERYSAEYMAAGRGIHVYADKPIAVNEEELKSLYRCVKENNVTLWAMDTVRYDPWYYTAWQLIREGKIGKVRMVNCQKSYRLGKRLDFYRERKYYGGTIPWVTIHGIDMVRMVTGKEFLSVYSQQSTAENKGYGEMEIITTSCFRMEDDILATITTDYYRPENTHSHDDDRMRVVGTEGIVEVMRRDGDHEVRLINKDHNGTIPVEQKNPPFIFEDFVNTIRGNGEELLDVKESFRNAYAAVCAQRSADENRIVRMENAKQLFD</sequence>
<dbReference type="InterPro" id="IPR036291">
    <property type="entry name" value="NAD(P)-bd_dom_sf"/>
</dbReference>
<organism evidence="3 4">
    <name type="scientific">Candidatus Mediterraneibacter quadrami</name>
    <dbReference type="NCBI Taxonomy" id="2838684"/>
    <lineage>
        <taxon>Bacteria</taxon>
        <taxon>Bacillati</taxon>
        <taxon>Bacillota</taxon>
        <taxon>Clostridia</taxon>
        <taxon>Lachnospirales</taxon>
        <taxon>Lachnospiraceae</taxon>
        <taxon>Mediterraneibacter</taxon>
    </lineage>
</organism>
<evidence type="ECO:0000313" key="3">
    <source>
        <dbReference type="EMBL" id="HJD42653.1"/>
    </source>
</evidence>
<dbReference type="PANTHER" id="PTHR43708:SF8">
    <property type="entry name" value="OXIDOREDUCTASE"/>
    <property type="match status" value="1"/>
</dbReference>
<dbReference type="Pfam" id="PF01408">
    <property type="entry name" value="GFO_IDH_MocA"/>
    <property type="match status" value="1"/>
</dbReference>
<accession>A0A9D2RGN0</accession>
<dbReference type="SUPFAM" id="SSF51735">
    <property type="entry name" value="NAD(P)-binding Rossmann-fold domains"/>
    <property type="match status" value="1"/>
</dbReference>
<dbReference type="Gene3D" id="3.40.50.720">
    <property type="entry name" value="NAD(P)-binding Rossmann-like Domain"/>
    <property type="match status" value="1"/>
</dbReference>
<feature type="domain" description="GFO/IDH/MocA-like oxidoreductase" evidence="2">
    <location>
        <begin position="154"/>
        <end position="277"/>
    </location>
</feature>
<evidence type="ECO:0000259" key="2">
    <source>
        <dbReference type="Pfam" id="PF22725"/>
    </source>
</evidence>
<dbReference type="InterPro" id="IPR055170">
    <property type="entry name" value="GFO_IDH_MocA-like_dom"/>
</dbReference>
<evidence type="ECO:0000313" key="4">
    <source>
        <dbReference type="Proteomes" id="UP000823909"/>
    </source>
</evidence>
<dbReference type="Pfam" id="PF22725">
    <property type="entry name" value="GFO_IDH_MocA_C3"/>
    <property type="match status" value="1"/>
</dbReference>
<dbReference type="Gene3D" id="3.30.360.10">
    <property type="entry name" value="Dihydrodipicolinate Reductase, domain 2"/>
    <property type="match status" value="1"/>
</dbReference>
<dbReference type="GO" id="GO:0000166">
    <property type="term" value="F:nucleotide binding"/>
    <property type="evidence" value="ECO:0007669"/>
    <property type="project" value="InterPro"/>
</dbReference>
<evidence type="ECO:0000259" key="1">
    <source>
        <dbReference type="Pfam" id="PF01408"/>
    </source>
</evidence>
<comment type="caution">
    <text evidence="3">The sequence shown here is derived from an EMBL/GenBank/DDBJ whole genome shotgun (WGS) entry which is preliminary data.</text>
</comment>
<dbReference type="EMBL" id="DWUU01000040">
    <property type="protein sequence ID" value="HJD42653.1"/>
    <property type="molecule type" value="Genomic_DNA"/>
</dbReference>
<gene>
    <name evidence="3" type="ORF">H9910_06555</name>
</gene>
<dbReference type="AlphaFoldDB" id="A0A9D2RGN0"/>
<feature type="domain" description="Gfo/Idh/MocA-like oxidoreductase N-terminal" evidence="1">
    <location>
        <begin position="60"/>
        <end position="141"/>
    </location>
</feature>
<proteinExistence type="predicted"/>
<dbReference type="PANTHER" id="PTHR43708">
    <property type="entry name" value="CONSERVED EXPRESSED OXIDOREDUCTASE (EUROFUNG)"/>
    <property type="match status" value="1"/>
</dbReference>
<dbReference type="SUPFAM" id="SSF55347">
    <property type="entry name" value="Glyceraldehyde-3-phosphate dehydrogenase-like, C-terminal domain"/>
    <property type="match status" value="1"/>
</dbReference>
<reference evidence="3" key="2">
    <citation type="submission" date="2021-04" db="EMBL/GenBank/DDBJ databases">
        <authorList>
            <person name="Gilroy R."/>
        </authorList>
    </citation>
    <scope>NUCLEOTIDE SEQUENCE</scope>
    <source>
        <strain evidence="3">ChiBcec15-3976</strain>
    </source>
</reference>
<reference evidence="3" key="1">
    <citation type="journal article" date="2021" name="PeerJ">
        <title>Extensive microbial diversity within the chicken gut microbiome revealed by metagenomics and culture.</title>
        <authorList>
            <person name="Gilroy R."/>
            <person name="Ravi A."/>
            <person name="Getino M."/>
            <person name="Pursley I."/>
            <person name="Horton D.L."/>
            <person name="Alikhan N.F."/>
            <person name="Baker D."/>
            <person name="Gharbi K."/>
            <person name="Hall N."/>
            <person name="Watson M."/>
            <person name="Adriaenssens E.M."/>
            <person name="Foster-Nyarko E."/>
            <person name="Jarju S."/>
            <person name="Secka A."/>
            <person name="Antonio M."/>
            <person name="Oren A."/>
            <person name="Chaudhuri R.R."/>
            <person name="La Ragione R."/>
            <person name="Hildebrand F."/>
            <person name="Pallen M.J."/>
        </authorList>
    </citation>
    <scope>NUCLEOTIDE SEQUENCE</scope>
    <source>
        <strain evidence="3">ChiBcec15-3976</strain>
    </source>
</reference>